<dbReference type="WBParaSite" id="ECPE_0000018901-mRNA-1">
    <property type="protein sequence ID" value="ECPE_0000018901-mRNA-1"/>
    <property type="gene ID" value="ECPE_0000018901"/>
</dbReference>
<proteinExistence type="predicted"/>
<name>A0A182ZZQ5_9TREM</name>
<dbReference type="AlphaFoldDB" id="A0A182ZZQ5"/>
<evidence type="ECO:0000256" key="1">
    <source>
        <dbReference type="SAM" id="MobiDB-lite"/>
    </source>
</evidence>
<feature type="transmembrane region" description="Helical" evidence="2">
    <location>
        <begin position="330"/>
        <end position="351"/>
    </location>
</feature>
<keyword evidence="2" id="KW-1133">Transmembrane helix</keyword>
<dbReference type="Proteomes" id="UP000272942">
    <property type="component" value="Unassembled WGS sequence"/>
</dbReference>
<keyword evidence="4" id="KW-1185">Reference proteome</keyword>
<keyword evidence="2" id="KW-0472">Membrane</keyword>
<sequence>MNRRAVGRGVPDGDMCSPVIDLTDDVSGSESLDESMENADAVNNLRISGTLGPGLHSASRAILRGAGTLDAQTLYHTHLRRRAKLSDAVGPRVAELSHIPSRIARRVVTRDNSHPLQPGVPFGMELNVLGEPVPTVCPNVTVDASGIGSGEPYLTVRHGTIPADTAYLSDPATLPGIDLPTTSYPTRLVAISSRPGSSLPNTPMQTRKPVRRPSQLRRTQPVGLQSFPPQWPTGTSDPNCDPMLSGAPPGLSDSALSVPLEESEPCELVDRILPGEMMSVSGISVDGTGSEAPFRGRLIPASGPIMLSSTPVTQLPYDSHTMLERQVRGFISFPFYVGVVCLFHMAILHGFPKVLIVLKLPIVSPV</sequence>
<gene>
    <name evidence="3" type="ORF">ECPE_LOCUS190</name>
</gene>
<dbReference type="OrthoDB" id="6273191at2759"/>
<evidence type="ECO:0000313" key="5">
    <source>
        <dbReference type="WBParaSite" id="ECPE_0000018901-mRNA-1"/>
    </source>
</evidence>
<keyword evidence="2" id="KW-0812">Transmembrane</keyword>
<evidence type="ECO:0000256" key="2">
    <source>
        <dbReference type="SAM" id="Phobius"/>
    </source>
</evidence>
<reference evidence="5" key="1">
    <citation type="submission" date="2016-06" db="UniProtKB">
        <authorList>
            <consortium name="WormBaseParasite"/>
        </authorList>
    </citation>
    <scope>IDENTIFICATION</scope>
</reference>
<organism evidence="5">
    <name type="scientific">Echinostoma caproni</name>
    <dbReference type="NCBI Taxonomy" id="27848"/>
    <lineage>
        <taxon>Eukaryota</taxon>
        <taxon>Metazoa</taxon>
        <taxon>Spiralia</taxon>
        <taxon>Lophotrochozoa</taxon>
        <taxon>Platyhelminthes</taxon>
        <taxon>Trematoda</taxon>
        <taxon>Digenea</taxon>
        <taxon>Plagiorchiida</taxon>
        <taxon>Echinostomata</taxon>
        <taxon>Echinostomatoidea</taxon>
        <taxon>Echinostomatidae</taxon>
        <taxon>Echinostoma</taxon>
    </lineage>
</organism>
<feature type="compositionally biased region" description="Polar residues" evidence="1">
    <location>
        <begin position="194"/>
        <end position="205"/>
    </location>
</feature>
<feature type="region of interest" description="Disordered" evidence="1">
    <location>
        <begin position="191"/>
        <end position="238"/>
    </location>
</feature>
<reference evidence="3 4" key="2">
    <citation type="submission" date="2018-11" db="EMBL/GenBank/DDBJ databases">
        <authorList>
            <consortium name="Pathogen Informatics"/>
        </authorList>
    </citation>
    <scope>NUCLEOTIDE SEQUENCE [LARGE SCALE GENOMIC DNA]</scope>
    <source>
        <strain evidence="3 4">Egypt</strain>
    </source>
</reference>
<evidence type="ECO:0000313" key="3">
    <source>
        <dbReference type="EMBL" id="VDP19973.1"/>
    </source>
</evidence>
<dbReference type="EMBL" id="UZAN01000608">
    <property type="protein sequence ID" value="VDP19973.1"/>
    <property type="molecule type" value="Genomic_DNA"/>
</dbReference>
<accession>A0A182ZZQ5</accession>
<evidence type="ECO:0000313" key="4">
    <source>
        <dbReference type="Proteomes" id="UP000272942"/>
    </source>
</evidence>
<protein>
    <submittedName>
        <fullName evidence="5">ORF3</fullName>
    </submittedName>
</protein>